<dbReference type="Gene3D" id="2.60.120.10">
    <property type="entry name" value="Jelly Rolls"/>
    <property type="match status" value="1"/>
</dbReference>
<dbReference type="Gene3D" id="1.10.287.70">
    <property type="match status" value="1"/>
</dbReference>
<gene>
    <name evidence="7" type="ORF">SteCoe_21942</name>
</gene>
<evidence type="ECO:0000256" key="1">
    <source>
        <dbReference type="ARBA" id="ARBA00004141"/>
    </source>
</evidence>
<protein>
    <recommendedName>
        <fullName evidence="6">Ion transport domain-containing protein</fullName>
    </recommendedName>
</protein>
<dbReference type="InterPro" id="IPR018490">
    <property type="entry name" value="cNMP-bd_dom_sf"/>
</dbReference>
<proteinExistence type="predicted"/>
<keyword evidence="3 5" id="KW-1133">Transmembrane helix</keyword>
<comment type="caution">
    <text evidence="7">The sequence shown here is derived from an EMBL/GenBank/DDBJ whole genome shotgun (WGS) entry which is preliminary data.</text>
</comment>
<keyword evidence="4 5" id="KW-0472">Membrane</keyword>
<evidence type="ECO:0000256" key="4">
    <source>
        <dbReference type="ARBA" id="ARBA00023136"/>
    </source>
</evidence>
<keyword evidence="8" id="KW-1185">Reference proteome</keyword>
<evidence type="ECO:0000313" key="8">
    <source>
        <dbReference type="Proteomes" id="UP000187209"/>
    </source>
</evidence>
<dbReference type="PANTHER" id="PTHR47823:SF9">
    <property type="entry name" value="CHROMOSOME UNDETERMINED SCAFFOLD_10, WHOLE GENOME SHOTGUN SEQUENCE"/>
    <property type="match status" value="1"/>
</dbReference>
<dbReference type="PANTHER" id="PTHR47823">
    <property type="entry name" value="ION_TRANS DOMAIN-CONTAINING PROTEIN"/>
    <property type="match status" value="1"/>
</dbReference>
<feature type="transmembrane region" description="Helical" evidence="5">
    <location>
        <begin position="151"/>
        <end position="174"/>
    </location>
</feature>
<dbReference type="EMBL" id="MPUH01000530">
    <property type="protein sequence ID" value="OMJ78266.1"/>
    <property type="molecule type" value="Genomic_DNA"/>
</dbReference>
<dbReference type="InterPro" id="IPR003938">
    <property type="entry name" value="K_chnl_volt-dep_EAG/ELK/ERG"/>
</dbReference>
<evidence type="ECO:0000256" key="2">
    <source>
        <dbReference type="ARBA" id="ARBA00022692"/>
    </source>
</evidence>
<feature type="transmembrane region" description="Helical" evidence="5">
    <location>
        <begin position="194"/>
        <end position="215"/>
    </location>
</feature>
<feature type="transmembrane region" description="Helical" evidence="5">
    <location>
        <begin position="89"/>
        <end position="111"/>
    </location>
</feature>
<dbReference type="InterPro" id="IPR005821">
    <property type="entry name" value="Ion_trans_dom"/>
</dbReference>
<feature type="transmembrane region" description="Helical" evidence="5">
    <location>
        <begin position="322"/>
        <end position="348"/>
    </location>
</feature>
<feature type="transmembrane region" description="Helical" evidence="5">
    <location>
        <begin position="292"/>
        <end position="310"/>
    </location>
</feature>
<name>A0A1R2BND1_9CILI</name>
<accession>A0A1R2BND1</accession>
<evidence type="ECO:0000256" key="3">
    <source>
        <dbReference type="ARBA" id="ARBA00022989"/>
    </source>
</evidence>
<dbReference type="InterPro" id="IPR014710">
    <property type="entry name" value="RmlC-like_jellyroll"/>
</dbReference>
<keyword evidence="2 5" id="KW-0812">Transmembrane</keyword>
<sequence length="654" mass="75858">MKSIDKFNITEDLTCRGEIGDKENDDKKQEIFGISIEPEPFEDHLKKKDQHEETEFSFASLRNTKTVIFAAKGACNRLIIRNNMIAKRIWDIIIELILAYNIITTLFFLSYEYPTGGILIVDIICWIFFIIDIVINFYTEQKNDKGERVNDFVGIANIYMKGWLIFDLVSIIPLRSAGYEMAEYLLRMFRLLKLPGVIDITDGTGVSYLLTFFSFGRREKNGKITYSYTSKIIASLTKLFIIIIFIVYFLGCFWYWFQGIVSNYRFSSAKDGVDENTFENAFGLEGMHSKDIALRSSYFMLTTIATIGYGDFLPRNIYEMSFILVAMLFGVTLFAVIMGNFNSALAYYTEATSATDCLGELHLWLRSLERIHGDIDKDLKTKIINHFKYYFEKDRLKCLAKNYWEAETPDDLINVDQQYVSSLPESDYFEIMDCLYSDFFSNFYFFFKKSKIKYAIVPHLQPRYYGENKLILKRFREVNEIVFVTSGYVGAGINFNRKFYELLRYEIGRTIIGDYPILAKKINQFDYIAFEISEGLAIDSKAFNTILSTYCKNDKKNLLTIAFIREKNLKRLLDVNIKDGILPNVTEYEEEKEFDFDIPKEAAKDIEIDNKVVAKDLSTLADNGKDANKKLKSLIKVAKKAKIIRKKGFAKIKL</sequence>
<reference evidence="7 8" key="1">
    <citation type="submission" date="2016-11" db="EMBL/GenBank/DDBJ databases">
        <title>The macronuclear genome of Stentor coeruleus: a giant cell with tiny introns.</title>
        <authorList>
            <person name="Slabodnick M."/>
            <person name="Ruby J.G."/>
            <person name="Reiff S.B."/>
            <person name="Swart E.C."/>
            <person name="Gosai S."/>
            <person name="Prabakaran S."/>
            <person name="Witkowska E."/>
            <person name="Larue G.E."/>
            <person name="Fisher S."/>
            <person name="Freeman R.M."/>
            <person name="Gunawardena J."/>
            <person name="Chu W."/>
            <person name="Stover N.A."/>
            <person name="Gregory B.D."/>
            <person name="Nowacki M."/>
            <person name="Derisi J."/>
            <person name="Roy S.W."/>
            <person name="Marshall W.F."/>
            <person name="Sood P."/>
        </authorList>
    </citation>
    <scope>NUCLEOTIDE SEQUENCE [LARGE SCALE GENOMIC DNA]</scope>
    <source>
        <strain evidence="7">WM001</strain>
    </source>
</reference>
<feature type="domain" description="Ion transport" evidence="6">
    <location>
        <begin position="88"/>
        <end position="352"/>
    </location>
</feature>
<dbReference type="GO" id="GO:0005249">
    <property type="term" value="F:voltage-gated potassium channel activity"/>
    <property type="evidence" value="ECO:0007669"/>
    <property type="project" value="InterPro"/>
</dbReference>
<dbReference type="AlphaFoldDB" id="A0A1R2BND1"/>
<organism evidence="7 8">
    <name type="scientific">Stentor coeruleus</name>
    <dbReference type="NCBI Taxonomy" id="5963"/>
    <lineage>
        <taxon>Eukaryota</taxon>
        <taxon>Sar</taxon>
        <taxon>Alveolata</taxon>
        <taxon>Ciliophora</taxon>
        <taxon>Postciliodesmatophora</taxon>
        <taxon>Heterotrichea</taxon>
        <taxon>Heterotrichida</taxon>
        <taxon>Stentoridae</taxon>
        <taxon>Stentor</taxon>
    </lineage>
</organism>
<dbReference type="SUPFAM" id="SSF51206">
    <property type="entry name" value="cAMP-binding domain-like"/>
    <property type="match status" value="1"/>
</dbReference>
<dbReference type="PRINTS" id="PR01463">
    <property type="entry name" value="EAGCHANLFMLY"/>
</dbReference>
<comment type="subcellular location">
    <subcellularLocation>
        <location evidence="1">Membrane</location>
        <topology evidence="1">Multi-pass membrane protein</topology>
    </subcellularLocation>
</comment>
<evidence type="ECO:0000256" key="5">
    <source>
        <dbReference type="SAM" id="Phobius"/>
    </source>
</evidence>
<feature type="transmembrane region" description="Helical" evidence="5">
    <location>
        <begin position="236"/>
        <end position="257"/>
    </location>
</feature>
<evidence type="ECO:0000259" key="6">
    <source>
        <dbReference type="Pfam" id="PF00520"/>
    </source>
</evidence>
<dbReference type="GO" id="GO:0016020">
    <property type="term" value="C:membrane"/>
    <property type="evidence" value="ECO:0007669"/>
    <property type="project" value="UniProtKB-SubCell"/>
</dbReference>
<feature type="transmembrane region" description="Helical" evidence="5">
    <location>
        <begin position="117"/>
        <end position="139"/>
    </location>
</feature>
<dbReference type="OrthoDB" id="417811at2759"/>
<evidence type="ECO:0000313" key="7">
    <source>
        <dbReference type="EMBL" id="OMJ78266.1"/>
    </source>
</evidence>
<dbReference type="Proteomes" id="UP000187209">
    <property type="component" value="Unassembled WGS sequence"/>
</dbReference>
<dbReference type="SUPFAM" id="SSF81324">
    <property type="entry name" value="Voltage-gated potassium channels"/>
    <property type="match status" value="1"/>
</dbReference>
<dbReference type="Pfam" id="PF00520">
    <property type="entry name" value="Ion_trans"/>
    <property type="match status" value="1"/>
</dbReference>